<evidence type="ECO:0000313" key="2">
    <source>
        <dbReference type="Proteomes" id="UP001347796"/>
    </source>
</evidence>
<evidence type="ECO:0000313" key="1">
    <source>
        <dbReference type="EMBL" id="KAK6174000.1"/>
    </source>
</evidence>
<organism evidence="1 2">
    <name type="scientific">Patella caerulea</name>
    <name type="common">Rayed Mediterranean limpet</name>
    <dbReference type="NCBI Taxonomy" id="87958"/>
    <lineage>
        <taxon>Eukaryota</taxon>
        <taxon>Metazoa</taxon>
        <taxon>Spiralia</taxon>
        <taxon>Lophotrochozoa</taxon>
        <taxon>Mollusca</taxon>
        <taxon>Gastropoda</taxon>
        <taxon>Patellogastropoda</taxon>
        <taxon>Patelloidea</taxon>
        <taxon>Patellidae</taxon>
        <taxon>Patella</taxon>
    </lineage>
</organism>
<protein>
    <submittedName>
        <fullName evidence="1">Uncharacterized protein</fullName>
    </submittedName>
</protein>
<dbReference type="AlphaFoldDB" id="A0AAN8PPX1"/>
<sequence length="115" mass="13073">MSYWTKRRRLHENIDLHMSTIELASQTTVDENSLQTLQDTQLLLPDLTETNFVNDLNAYCSDDTSSESMDSKNDIAELIANWAIQYNITHSALSALLKILVEKYPNIPTDAITLL</sequence>
<gene>
    <name evidence="1" type="ORF">SNE40_017358</name>
</gene>
<keyword evidence="2" id="KW-1185">Reference proteome</keyword>
<proteinExistence type="predicted"/>
<reference evidence="1 2" key="1">
    <citation type="submission" date="2024-01" db="EMBL/GenBank/DDBJ databases">
        <title>The genome of the rayed Mediterranean limpet Patella caerulea (Linnaeus, 1758).</title>
        <authorList>
            <person name="Anh-Thu Weber A."/>
            <person name="Halstead-Nussloch G."/>
        </authorList>
    </citation>
    <scope>NUCLEOTIDE SEQUENCE [LARGE SCALE GENOMIC DNA]</scope>
    <source>
        <strain evidence="1">AATW-2023a</strain>
        <tissue evidence="1">Whole specimen</tissue>
    </source>
</reference>
<comment type="caution">
    <text evidence="1">The sequence shown here is derived from an EMBL/GenBank/DDBJ whole genome shotgun (WGS) entry which is preliminary data.</text>
</comment>
<accession>A0AAN8PPX1</accession>
<dbReference type="EMBL" id="JAZGQO010000011">
    <property type="protein sequence ID" value="KAK6174000.1"/>
    <property type="molecule type" value="Genomic_DNA"/>
</dbReference>
<name>A0AAN8PPX1_PATCE</name>
<dbReference type="Proteomes" id="UP001347796">
    <property type="component" value="Unassembled WGS sequence"/>
</dbReference>